<name>A0ACC3SMA1_9PEZI</name>
<comment type="caution">
    <text evidence="1">The sequence shown here is derived from an EMBL/GenBank/DDBJ whole genome shotgun (WGS) entry which is preliminary data.</text>
</comment>
<dbReference type="EMBL" id="JAMKPW020000010">
    <property type="protein sequence ID" value="KAK8214864.1"/>
    <property type="molecule type" value="Genomic_DNA"/>
</dbReference>
<accession>A0ACC3SMA1</accession>
<gene>
    <name evidence="1" type="ORF">M8818_002447</name>
</gene>
<keyword evidence="2" id="KW-1185">Reference proteome</keyword>
<reference evidence="1" key="1">
    <citation type="submission" date="2024-02" db="EMBL/GenBank/DDBJ databases">
        <title>Metagenome Assembled Genome of Zalaria obscura JY119.</title>
        <authorList>
            <person name="Vighnesh L."/>
            <person name="Jagadeeshwari U."/>
            <person name="Venkata Ramana C."/>
            <person name="Sasikala C."/>
        </authorList>
    </citation>
    <scope>NUCLEOTIDE SEQUENCE</scope>
    <source>
        <strain evidence="1">JY119</strain>
    </source>
</reference>
<dbReference type="Proteomes" id="UP001320706">
    <property type="component" value="Unassembled WGS sequence"/>
</dbReference>
<proteinExistence type="predicted"/>
<evidence type="ECO:0000313" key="2">
    <source>
        <dbReference type="Proteomes" id="UP001320706"/>
    </source>
</evidence>
<sequence length="87" mass="9845">MTAIKAIERLDRGYWKLRGRETGCKRFLNRLCRMRQDPFHPHQNLSGLPGVNTQKLSEAPPPQPPDGANGRDGTRRYLGCMPEAVQS</sequence>
<evidence type="ECO:0000313" key="1">
    <source>
        <dbReference type="EMBL" id="KAK8214864.1"/>
    </source>
</evidence>
<organism evidence="1 2">
    <name type="scientific">Zalaria obscura</name>
    <dbReference type="NCBI Taxonomy" id="2024903"/>
    <lineage>
        <taxon>Eukaryota</taxon>
        <taxon>Fungi</taxon>
        <taxon>Dikarya</taxon>
        <taxon>Ascomycota</taxon>
        <taxon>Pezizomycotina</taxon>
        <taxon>Dothideomycetes</taxon>
        <taxon>Dothideomycetidae</taxon>
        <taxon>Dothideales</taxon>
        <taxon>Zalariaceae</taxon>
        <taxon>Zalaria</taxon>
    </lineage>
</organism>
<protein>
    <submittedName>
        <fullName evidence="1">Uncharacterized protein</fullName>
    </submittedName>
</protein>